<feature type="domain" description="HTH lacI-type" evidence="5">
    <location>
        <begin position="4"/>
        <end position="58"/>
    </location>
</feature>
<evidence type="ECO:0000256" key="2">
    <source>
        <dbReference type="ARBA" id="ARBA00023015"/>
    </source>
</evidence>
<comment type="caution">
    <text evidence="6">The sequence shown here is derived from an EMBL/GenBank/DDBJ whole genome shotgun (WGS) entry which is preliminary data.</text>
</comment>
<dbReference type="CDD" id="cd06267">
    <property type="entry name" value="PBP1_LacI_sugar_binding-like"/>
    <property type="match status" value="1"/>
</dbReference>
<dbReference type="Pfam" id="PF13377">
    <property type="entry name" value="Peripla_BP_3"/>
    <property type="match status" value="1"/>
</dbReference>
<keyword evidence="3 6" id="KW-0238">DNA-binding</keyword>
<sequence length="329" mass="33550">MSHPTLEDVAARAGVSRALVSLVMRGSPKVGKERREAVLEAARELGYRPNVMARSLAAGRTGMVGLLADLHDPACAALHDGMAEAAARRSVRLLLVGGGGRPARERAALHQLLDLRPDGVLLANPRSSASDIERAAGTCPLAVVGRSPRSARLDGVTGDDAAAVELAVSHLAALGHRDIACLSLSPRPPASLRNAYAAAMRDAGLGDRPIARDLLAPPAPEDGGRAGAWRPSEPFSAAVAIGDATGAGALAALGRTGLRVPGDVSLVVVGDPPGAAAIGVTTVAPPPRELGRAAMELLLDRIGGERPEEGRRITVPPLVVGRPSTAPPA</sequence>
<dbReference type="Proteomes" id="UP001596380">
    <property type="component" value="Unassembled WGS sequence"/>
</dbReference>
<dbReference type="PROSITE" id="PS50932">
    <property type="entry name" value="HTH_LACI_2"/>
    <property type="match status" value="1"/>
</dbReference>
<dbReference type="SMART" id="SM00354">
    <property type="entry name" value="HTH_LACI"/>
    <property type="match status" value="1"/>
</dbReference>
<evidence type="ECO:0000256" key="4">
    <source>
        <dbReference type="ARBA" id="ARBA00023163"/>
    </source>
</evidence>
<keyword evidence="7" id="KW-1185">Reference proteome</keyword>
<dbReference type="InterPro" id="IPR028082">
    <property type="entry name" value="Peripla_BP_I"/>
</dbReference>
<dbReference type="Gene3D" id="3.40.50.2300">
    <property type="match status" value="2"/>
</dbReference>
<dbReference type="InterPro" id="IPR046335">
    <property type="entry name" value="LacI/GalR-like_sensor"/>
</dbReference>
<dbReference type="InterPro" id="IPR000843">
    <property type="entry name" value="HTH_LacI"/>
</dbReference>
<organism evidence="6 7">
    <name type="scientific">Actinomadura yumaensis</name>
    <dbReference type="NCBI Taxonomy" id="111807"/>
    <lineage>
        <taxon>Bacteria</taxon>
        <taxon>Bacillati</taxon>
        <taxon>Actinomycetota</taxon>
        <taxon>Actinomycetes</taxon>
        <taxon>Streptosporangiales</taxon>
        <taxon>Thermomonosporaceae</taxon>
        <taxon>Actinomadura</taxon>
    </lineage>
</organism>
<dbReference type="CDD" id="cd01392">
    <property type="entry name" value="HTH_LacI"/>
    <property type="match status" value="1"/>
</dbReference>
<evidence type="ECO:0000256" key="3">
    <source>
        <dbReference type="ARBA" id="ARBA00023125"/>
    </source>
</evidence>
<gene>
    <name evidence="6" type="ORF">ACFQKB_16445</name>
</gene>
<dbReference type="PANTHER" id="PTHR30146:SF148">
    <property type="entry name" value="HTH-TYPE TRANSCRIPTIONAL REPRESSOR PURR-RELATED"/>
    <property type="match status" value="1"/>
</dbReference>
<dbReference type="Gene3D" id="1.10.260.40">
    <property type="entry name" value="lambda repressor-like DNA-binding domains"/>
    <property type="match status" value="1"/>
</dbReference>
<dbReference type="GO" id="GO:0003677">
    <property type="term" value="F:DNA binding"/>
    <property type="evidence" value="ECO:0007669"/>
    <property type="project" value="UniProtKB-KW"/>
</dbReference>
<dbReference type="EMBL" id="JBHSXS010000008">
    <property type="protein sequence ID" value="MFC6881360.1"/>
    <property type="molecule type" value="Genomic_DNA"/>
</dbReference>
<reference evidence="7" key="1">
    <citation type="journal article" date="2019" name="Int. J. Syst. Evol. Microbiol.">
        <title>The Global Catalogue of Microorganisms (GCM) 10K type strain sequencing project: providing services to taxonomists for standard genome sequencing and annotation.</title>
        <authorList>
            <consortium name="The Broad Institute Genomics Platform"/>
            <consortium name="The Broad Institute Genome Sequencing Center for Infectious Disease"/>
            <person name="Wu L."/>
            <person name="Ma J."/>
        </authorList>
    </citation>
    <scope>NUCLEOTIDE SEQUENCE [LARGE SCALE GENOMIC DNA]</scope>
    <source>
        <strain evidence="7">JCM 3369</strain>
    </source>
</reference>
<dbReference type="PANTHER" id="PTHR30146">
    <property type="entry name" value="LACI-RELATED TRANSCRIPTIONAL REPRESSOR"/>
    <property type="match status" value="1"/>
</dbReference>
<evidence type="ECO:0000259" key="5">
    <source>
        <dbReference type="PROSITE" id="PS50932"/>
    </source>
</evidence>
<accession>A0ABW2CLU1</accession>
<dbReference type="RefSeq" id="WP_378063334.1">
    <property type="nucleotide sequence ID" value="NZ_JBHSXS010000008.1"/>
</dbReference>
<dbReference type="SUPFAM" id="SSF47413">
    <property type="entry name" value="lambda repressor-like DNA-binding domains"/>
    <property type="match status" value="1"/>
</dbReference>
<keyword evidence="2" id="KW-0805">Transcription regulation</keyword>
<evidence type="ECO:0000313" key="6">
    <source>
        <dbReference type="EMBL" id="MFC6881360.1"/>
    </source>
</evidence>
<name>A0ABW2CLU1_9ACTN</name>
<proteinExistence type="predicted"/>
<keyword evidence="4" id="KW-0804">Transcription</keyword>
<dbReference type="InterPro" id="IPR010982">
    <property type="entry name" value="Lambda_DNA-bd_dom_sf"/>
</dbReference>
<dbReference type="Pfam" id="PF00356">
    <property type="entry name" value="LacI"/>
    <property type="match status" value="1"/>
</dbReference>
<evidence type="ECO:0000313" key="7">
    <source>
        <dbReference type="Proteomes" id="UP001596380"/>
    </source>
</evidence>
<keyword evidence="1" id="KW-0678">Repressor</keyword>
<dbReference type="SUPFAM" id="SSF53822">
    <property type="entry name" value="Periplasmic binding protein-like I"/>
    <property type="match status" value="1"/>
</dbReference>
<evidence type="ECO:0000256" key="1">
    <source>
        <dbReference type="ARBA" id="ARBA00022491"/>
    </source>
</evidence>
<protein>
    <submittedName>
        <fullName evidence="6">LacI family DNA-binding transcriptional regulator</fullName>
    </submittedName>
</protein>